<dbReference type="Proteomes" id="UP000479710">
    <property type="component" value="Unassembled WGS sequence"/>
</dbReference>
<proteinExistence type="predicted"/>
<feature type="region of interest" description="Disordered" evidence="1">
    <location>
        <begin position="45"/>
        <end position="97"/>
    </location>
</feature>
<name>A0A6G1FBR5_9ORYZ</name>
<evidence type="ECO:0000256" key="1">
    <source>
        <dbReference type="SAM" id="MobiDB-lite"/>
    </source>
</evidence>
<feature type="compositionally biased region" description="Basic and acidic residues" evidence="1">
    <location>
        <begin position="77"/>
        <end position="92"/>
    </location>
</feature>
<organism evidence="2 3">
    <name type="scientific">Oryza meyeriana var. granulata</name>
    <dbReference type="NCBI Taxonomy" id="110450"/>
    <lineage>
        <taxon>Eukaryota</taxon>
        <taxon>Viridiplantae</taxon>
        <taxon>Streptophyta</taxon>
        <taxon>Embryophyta</taxon>
        <taxon>Tracheophyta</taxon>
        <taxon>Spermatophyta</taxon>
        <taxon>Magnoliopsida</taxon>
        <taxon>Liliopsida</taxon>
        <taxon>Poales</taxon>
        <taxon>Poaceae</taxon>
        <taxon>BOP clade</taxon>
        <taxon>Oryzoideae</taxon>
        <taxon>Oryzeae</taxon>
        <taxon>Oryzinae</taxon>
        <taxon>Oryza</taxon>
        <taxon>Oryza meyeriana</taxon>
    </lineage>
</organism>
<evidence type="ECO:0000313" key="3">
    <source>
        <dbReference type="Proteomes" id="UP000479710"/>
    </source>
</evidence>
<sequence length="118" mass="13431">MTRAGGDEEELGIEILAATAFGVMAKKAFLRRLWTKGRRPIVSKRTQRLRGDQWRPMAPETATTADRSHRMWWRPRVQKERQSPAGFDHEKTAAGVEGDTVMLEEEVAWLDSDQHGGE</sequence>
<reference evidence="2 3" key="1">
    <citation type="submission" date="2019-11" db="EMBL/GenBank/DDBJ databases">
        <title>Whole genome sequence of Oryza granulata.</title>
        <authorList>
            <person name="Li W."/>
        </authorList>
    </citation>
    <scope>NUCLEOTIDE SEQUENCE [LARGE SCALE GENOMIC DNA]</scope>
    <source>
        <strain evidence="3">cv. Menghai</strain>
        <tissue evidence="2">Leaf</tissue>
    </source>
</reference>
<dbReference type="EMBL" id="SPHZ02000001">
    <property type="protein sequence ID" value="KAF0934299.1"/>
    <property type="molecule type" value="Genomic_DNA"/>
</dbReference>
<keyword evidence="3" id="KW-1185">Reference proteome</keyword>
<protein>
    <submittedName>
        <fullName evidence="2">Uncharacterized protein</fullName>
    </submittedName>
</protein>
<gene>
    <name evidence="2" type="ORF">E2562_024489</name>
</gene>
<accession>A0A6G1FBR5</accession>
<dbReference type="AlphaFoldDB" id="A0A6G1FBR5"/>
<evidence type="ECO:0000313" key="2">
    <source>
        <dbReference type="EMBL" id="KAF0934299.1"/>
    </source>
</evidence>
<comment type="caution">
    <text evidence="2">The sequence shown here is derived from an EMBL/GenBank/DDBJ whole genome shotgun (WGS) entry which is preliminary data.</text>
</comment>